<protein>
    <recommendedName>
        <fullName evidence="4">SH3 domain-containing protein</fullName>
    </recommendedName>
</protein>
<reference evidence="5 6" key="1">
    <citation type="journal article" date="2019" name="Nat. Ecol. Evol.">
        <title>Megaphylogeny resolves global patterns of mushroom evolution.</title>
        <authorList>
            <person name="Varga T."/>
            <person name="Krizsan K."/>
            <person name="Foldi C."/>
            <person name="Dima B."/>
            <person name="Sanchez-Garcia M."/>
            <person name="Sanchez-Ramirez S."/>
            <person name="Szollosi G.J."/>
            <person name="Szarkandi J.G."/>
            <person name="Papp V."/>
            <person name="Albert L."/>
            <person name="Andreopoulos W."/>
            <person name="Angelini C."/>
            <person name="Antonin V."/>
            <person name="Barry K.W."/>
            <person name="Bougher N.L."/>
            <person name="Buchanan P."/>
            <person name="Buyck B."/>
            <person name="Bense V."/>
            <person name="Catcheside P."/>
            <person name="Chovatia M."/>
            <person name="Cooper J."/>
            <person name="Damon W."/>
            <person name="Desjardin D."/>
            <person name="Finy P."/>
            <person name="Geml J."/>
            <person name="Haridas S."/>
            <person name="Hughes K."/>
            <person name="Justo A."/>
            <person name="Karasinski D."/>
            <person name="Kautmanova I."/>
            <person name="Kiss B."/>
            <person name="Kocsube S."/>
            <person name="Kotiranta H."/>
            <person name="LaButti K.M."/>
            <person name="Lechner B.E."/>
            <person name="Liimatainen K."/>
            <person name="Lipzen A."/>
            <person name="Lukacs Z."/>
            <person name="Mihaltcheva S."/>
            <person name="Morgado L.N."/>
            <person name="Niskanen T."/>
            <person name="Noordeloos M.E."/>
            <person name="Ohm R.A."/>
            <person name="Ortiz-Santana B."/>
            <person name="Ovrebo C."/>
            <person name="Racz N."/>
            <person name="Riley R."/>
            <person name="Savchenko A."/>
            <person name="Shiryaev A."/>
            <person name="Soop K."/>
            <person name="Spirin V."/>
            <person name="Szebenyi C."/>
            <person name="Tomsovsky M."/>
            <person name="Tulloss R.E."/>
            <person name="Uehling J."/>
            <person name="Grigoriev I.V."/>
            <person name="Vagvolgyi C."/>
            <person name="Papp T."/>
            <person name="Martin F.M."/>
            <person name="Miettinen O."/>
            <person name="Hibbett D.S."/>
            <person name="Nagy L.G."/>
        </authorList>
    </citation>
    <scope>NUCLEOTIDE SEQUENCE [LARGE SCALE GENOMIC DNA]</scope>
    <source>
        <strain evidence="5 6">CBS 166.37</strain>
    </source>
</reference>
<keyword evidence="6" id="KW-1185">Reference proteome</keyword>
<dbReference type="SUPFAM" id="SSF50044">
    <property type="entry name" value="SH3-domain"/>
    <property type="match status" value="1"/>
</dbReference>
<dbReference type="Gene3D" id="2.30.30.40">
    <property type="entry name" value="SH3 Domains"/>
    <property type="match status" value="1"/>
</dbReference>
<sequence length="368" mass="39379">MRSTRHERRAAIVNAREVPSTPITVAQATAIPDAPSPTHVVSNPLPISKGALVGSVIALVALLSIIGLIAWKYRAYKRQMAASSSIVAKKVSIQRTSFGDEKHNIDLENLSNVAIYMEKPKQAVLVSSTTADQHAGWVPQIKPQPLQQVINPAGLKAKSSKFKKGKPAALHPTTIRGLDLTGPPPSYDFANHHMAQNSPSSLIPIPPTPKERYSVPTPPTPPVSKKSHSVISNLTITNLSIHTNNIPPPLPSPARSESFAAINLPAPTDVPTSATTDGTPSSATDFTVPRLMVVACAFTPSLSDELPVKAGDTVRMVEEYRDGWCLVQEVGTVSPARGVVPRLCLQERKRIVPAHKPSNGSVSSLVKR</sequence>
<gene>
    <name evidence="5" type="ORF">BDQ12DRAFT_248268</name>
</gene>
<dbReference type="SMART" id="SM00326">
    <property type="entry name" value="SH3"/>
    <property type="match status" value="1"/>
</dbReference>
<dbReference type="Pfam" id="PF14604">
    <property type="entry name" value="SH3_9"/>
    <property type="match status" value="1"/>
</dbReference>
<evidence type="ECO:0000256" key="2">
    <source>
        <dbReference type="PROSITE-ProRule" id="PRU00192"/>
    </source>
</evidence>
<proteinExistence type="predicted"/>
<keyword evidence="3" id="KW-1133">Transmembrane helix</keyword>
<evidence type="ECO:0000256" key="3">
    <source>
        <dbReference type="SAM" id="Phobius"/>
    </source>
</evidence>
<evidence type="ECO:0000259" key="4">
    <source>
        <dbReference type="PROSITE" id="PS50002"/>
    </source>
</evidence>
<dbReference type="OrthoDB" id="5340910at2759"/>
<organism evidence="5 6">
    <name type="scientific">Crucibulum laeve</name>
    <dbReference type="NCBI Taxonomy" id="68775"/>
    <lineage>
        <taxon>Eukaryota</taxon>
        <taxon>Fungi</taxon>
        <taxon>Dikarya</taxon>
        <taxon>Basidiomycota</taxon>
        <taxon>Agaricomycotina</taxon>
        <taxon>Agaricomycetes</taxon>
        <taxon>Agaricomycetidae</taxon>
        <taxon>Agaricales</taxon>
        <taxon>Agaricineae</taxon>
        <taxon>Nidulariaceae</taxon>
        <taxon>Crucibulum</taxon>
    </lineage>
</organism>
<keyword evidence="3" id="KW-0472">Membrane</keyword>
<accession>A0A5C3LT83</accession>
<keyword evidence="1 2" id="KW-0728">SH3 domain</keyword>
<feature type="domain" description="SH3" evidence="4">
    <location>
        <begin position="287"/>
        <end position="350"/>
    </location>
</feature>
<dbReference type="EMBL" id="ML213614">
    <property type="protein sequence ID" value="TFK36354.1"/>
    <property type="molecule type" value="Genomic_DNA"/>
</dbReference>
<feature type="transmembrane region" description="Helical" evidence="3">
    <location>
        <begin position="51"/>
        <end position="71"/>
    </location>
</feature>
<evidence type="ECO:0000313" key="6">
    <source>
        <dbReference type="Proteomes" id="UP000308652"/>
    </source>
</evidence>
<evidence type="ECO:0000256" key="1">
    <source>
        <dbReference type="ARBA" id="ARBA00022443"/>
    </source>
</evidence>
<dbReference type="AlphaFoldDB" id="A0A5C3LT83"/>
<dbReference type="PROSITE" id="PS50002">
    <property type="entry name" value="SH3"/>
    <property type="match status" value="1"/>
</dbReference>
<dbReference type="InterPro" id="IPR001452">
    <property type="entry name" value="SH3_domain"/>
</dbReference>
<keyword evidence="3" id="KW-0812">Transmembrane</keyword>
<evidence type="ECO:0000313" key="5">
    <source>
        <dbReference type="EMBL" id="TFK36354.1"/>
    </source>
</evidence>
<dbReference type="Proteomes" id="UP000308652">
    <property type="component" value="Unassembled WGS sequence"/>
</dbReference>
<dbReference type="InterPro" id="IPR036028">
    <property type="entry name" value="SH3-like_dom_sf"/>
</dbReference>
<name>A0A5C3LT83_9AGAR</name>